<feature type="domain" description="Histidine kinase" evidence="5">
    <location>
        <begin position="331"/>
        <end position="582"/>
    </location>
</feature>
<dbReference type="EC" id="2.7.13.3" evidence="2"/>
<evidence type="ECO:0000313" key="7">
    <source>
        <dbReference type="Proteomes" id="UP000596827"/>
    </source>
</evidence>
<evidence type="ECO:0000256" key="3">
    <source>
        <dbReference type="ARBA" id="ARBA00022553"/>
    </source>
</evidence>
<keyword evidence="7" id="KW-1185">Reference proteome</keyword>
<dbReference type="PROSITE" id="PS50109">
    <property type="entry name" value="HIS_KIN"/>
    <property type="match status" value="1"/>
</dbReference>
<dbReference type="GO" id="GO:0000155">
    <property type="term" value="F:phosphorelay sensor kinase activity"/>
    <property type="evidence" value="ECO:0007669"/>
    <property type="project" value="InterPro"/>
</dbReference>
<dbReference type="Proteomes" id="UP000596827">
    <property type="component" value="Unassembled WGS sequence"/>
</dbReference>
<comment type="caution">
    <text evidence="6">The sequence shown here is derived from an EMBL/GenBank/DDBJ whole genome shotgun (WGS) entry which is preliminary data.</text>
</comment>
<dbReference type="PANTHER" id="PTHR43065:SF50">
    <property type="entry name" value="HISTIDINE KINASE"/>
    <property type="match status" value="1"/>
</dbReference>
<name>A0A923M6V2_9BURK</name>
<reference evidence="6" key="1">
    <citation type="submission" date="2020-08" db="EMBL/GenBank/DDBJ databases">
        <title>Ramlibacter sp. GTP1 16S ribosomal RNA gene genome sequencing and assembly.</title>
        <authorList>
            <person name="Kang M."/>
        </authorList>
    </citation>
    <scope>NUCLEOTIDE SEQUENCE</scope>
    <source>
        <strain evidence="6">GTP1</strain>
    </source>
</reference>
<dbReference type="Gene3D" id="1.10.287.130">
    <property type="match status" value="1"/>
</dbReference>
<evidence type="ECO:0000256" key="4">
    <source>
        <dbReference type="SAM" id="Phobius"/>
    </source>
</evidence>
<evidence type="ECO:0000256" key="1">
    <source>
        <dbReference type="ARBA" id="ARBA00000085"/>
    </source>
</evidence>
<keyword evidence="3" id="KW-0597">Phosphoprotein</keyword>
<keyword evidence="4" id="KW-0812">Transmembrane</keyword>
<keyword evidence="6" id="KW-0808">Transferase</keyword>
<comment type="catalytic activity">
    <reaction evidence="1">
        <text>ATP + protein L-histidine = ADP + protein N-phospho-L-histidine.</text>
        <dbReference type="EC" id="2.7.13.3"/>
    </reaction>
</comment>
<dbReference type="RefSeq" id="WP_187081512.1">
    <property type="nucleotide sequence ID" value="NZ_JACORU010000003.1"/>
</dbReference>
<dbReference type="InterPro" id="IPR045812">
    <property type="entry name" value="DAHL"/>
</dbReference>
<proteinExistence type="predicted"/>
<dbReference type="EMBL" id="JACORU010000003">
    <property type="protein sequence ID" value="MBC5765060.1"/>
    <property type="molecule type" value="Genomic_DNA"/>
</dbReference>
<dbReference type="InterPro" id="IPR003594">
    <property type="entry name" value="HATPase_dom"/>
</dbReference>
<dbReference type="SUPFAM" id="SSF55874">
    <property type="entry name" value="ATPase domain of HSP90 chaperone/DNA topoisomerase II/histidine kinase"/>
    <property type="match status" value="1"/>
</dbReference>
<evidence type="ECO:0000256" key="2">
    <source>
        <dbReference type="ARBA" id="ARBA00012438"/>
    </source>
</evidence>
<dbReference type="PANTHER" id="PTHR43065">
    <property type="entry name" value="SENSOR HISTIDINE KINASE"/>
    <property type="match status" value="1"/>
</dbReference>
<dbReference type="AlphaFoldDB" id="A0A923M6V2"/>
<dbReference type="InterPro" id="IPR005467">
    <property type="entry name" value="His_kinase_dom"/>
</dbReference>
<dbReference type="SMART" id="SM00387">
    <property type="entry name" value="HATPase_c"/>
    <property type="match status" value="1"/>
</dbReference>
<dbReference type="Pfam" id="PF19443">
    <property type="entry name" value="DAHL"/>
    <property type="match status" value="1"/>
</dbReference>
<keyword evidence="4" id="KW-0472">Membrane</keyword>
<accession>A0A923M6V2</accession>
<dbReference type="CDD" id="cd00082">
    <property type="entry name" value="HisKA"/>
    <property type="match status" value="1"/>
</dbReference>
<keyword evidence="6" id="KW-0418">Kinase</keyword>
<evidence type="ECO:0000259" key="5">
    <source>
        <dbReference type="PROSITE" id="PS50109"/>
    </source>
</evidence>
<dbReference type="Gene3D" id="3.30.565.10">
    <property type="entry name" value="Histidine kinase-like ATPase, C-terminal domain"/>
    <property type="match status" value="1"/>
</dbReference>
<dbReference type="InterPro" id="IPR036097">
    <property type="entry name" value="HisK_dim/P_sf"/>
</dbReference>
<keyword evidence="4" id="KW-1133">Transmembrane helix</keyword>
<sequence>MKAAGIFRRTGIALAAAAALGLLGLLYDKSQGAPPGMRAVVQDDLRLINQLDSDWNVGVMSAKVGLNESYDPLVVPAQNIAAAIARVSRHQAEQGAGIDAQLSALRQAFTQKGDLVDNFKSHNSILRNSLRYLPAAAQEARDALLAMRGPEAARAQALAAAIAESVDDAARYAVIPEASQQQALEQAIARVEDLLRTWPEAGGAREPAAIYLNHARTVLRQVNDEGDLLAGILKVRTVGALQQVNTAYEAFYGQRSADAEMWRKALVVYSAILLALVAWTAWHLRQSYRLLEQRVKERTQELGDALESLHESEAQLIQSEKMSSLGQMVAGVAHEINTPLAYVRSSMETVSEQLGDVQSLVRQSNALLAALDAETPDPDALQAHYRELADIAGAFEQHGIVQELRNLTREGLHGLDQIGDIVVNLKNFSRLDRGKTMKFDLREGLESTLTIARGAIKGCRIVKRYGSIPRIECAPSQMNQVFLNLVTNAAQAIGHDMGVITVSTALEGTMVRVDVQDNGAGIPEENLRRIFDPFFTTKEIGKGTGLGLSIVYKIVKEHGGTIGVESLVGQGTTFTVRLPACAEDVAAHVEAEEALA</sequence>
<dbReference type="InterPro" id="IPR036890">
    <property type="entry name" value="HATPase_C_sf"/>
</dbReference>
<dbReference type="Pfam" id="PF02518">
    <property type="entry name" value="HATPase_c"/>
    <property type="match status" value="1"/>
</dbReference>
<organism evidence="6 7">
    <name type="scientific">Ramlibacter albus</name>
    <dbReference type="NCBI Taxonomy" id="2079448"/>
    <lineage>
        <taxon>Bacteria</taxon>
        <taxon>Pseudomonadati</taxon>
        <taxon>Pseudomonadota</taxon>
        <taxon>Betaproteobacteria</taxon>
        <taxon>Burkholderiales</taxon>
        <taxon>Comamonadaceae</taxon>
        <taxon>Ramlibacter</taxon>
    </lineage>
</organism>
<protein>
    <recommendedName>
        <fullName evidence="2">histidine kinase</fullName>
        <ecNumber evidence="2">2.7.13.3</ecNumber>
    </recommendedName>
</protein>
<dbReference type="InterPro" id="IPR003661">
    <property type="entry name" value="HisK_dim/P_dom"/>
</dbReference>
<evidence type="ECO:0000313" key="6">
    <source>
        <dbReference type="EMBL" id="MBC5765060.1"/>
    </source>
</evidence>
<dbReference type="InterPro" id="IPR004358">
    <property type="entry name" value="Sig_transdc_His_kin-like_C"/>
</dbReference>
<gene>
    <name evidence="6" type="ORF">H8R02_11395</name>
</gene>
<feature type="transmembrane region" description="Helical" evidence="4">
    <location>
        <begin position="266"/>
        <end position="284"/>
    </location>
</feature>
<dbReference type="SUPFAM" id="SSF47384">
    <property type="entry name" value="Homodimeric domain of signal transducing histidine kinase"/>
    <property type="match status" value="1"/>
</dbReference>
<dbReference type="PRINTS" id="PR00344">
    <property type="entry name" value="BCTRLSENSOR"/>
</dbReference>